<dbReference type="KEGG" id="jeh:EJN90_12630"/>
<evidence type="ECO:0000313" key="4">
    <source>
        <dbReference type="Proteomes" id="UP000273326"/>
    </source>
</evidence>
<keyword evidence="2" id="KW-0732">Signal</keyword>
<dbReference type="EMBL" id="CP034465">
    <property type="protein sequence ID" value="AZP05423.1"/>
    <property type="molecule type" value="Genomic_DNA"/>
</dbReference>
<dbReference type="Gene3D" id="1.20.120.570">
    <property type="entry name" value="YkyA-like"/>
    <property type="match status" value="1"/>
</dbReference>
<accession>A0A3Q9BMJ0</accession>
<feature type="coiled-coil region" evidence="1">
    <location>
        <begin position="82"/>
        <end position="112"/>
    </location>
</feature>
<name>A0A3Q9BMJ0_9LACT</name>
<dbReference type="InterPro" id="IPR019454">
    <property type="entry name" value="Lipoprot_YkyA-like"/>
</dbReference>
<organism evidence="3 4">
    <name type="scientific">Jeotgalibaca ciconiae</name>
    <dbReference type="NCBI Taxonomy" id="2496265"/>
    <lineage>
        <taxon>Bacteria</taxon>
        <taxon>Bacillati</taxon>
        <taxon>Bacillota</taxon>
        <taxon>Bacilli</taxon>
        <taxon>Lactobacillales</taxon>
        <taxon>Carnobacteriaceae</taxon>
        <taxon>Jeotgalibaca</taxon>
    </lineage>
</organism>
<dbReference type="SUPFAM" id="SSF140423">
    <property type="entry name" value="MW0975(SA0943)-like"/>
    <property type="match status" value="1"/>
</dbReference>
<keyword evidence="4" id="KW-1185">Reference proteome</keyword>
<dbReference type="Proteomes" id="UP000273326">
    <property type="component" value="Chromosome"/>
</dbReference>
<keyword evidence="1" id="KW-0175">Coiled coil</keyword>
<dbReference type="InterPro" id="IPR036785">
    <property type="entry name" value="YkyA-like_sf"/>
</dbReference>
<gene>
    <name evidence="3" type="ORF">EJN90_12630</name>
</gene>
<evidence type="ECO:0000256" key="1">
    <source>
        <dbReference type="SAM" id="Coils"/>
    </source>
</evidence>
<dbReference type="Pfam" id="PF10368">
    <property type="entry name" value="YkyA"/>
    <property type="match status" value="1"/>
</dbReference>
<feature type="signal peptide" evidence="2">
    <location>
        <begin position="1"/>
        <end position="23"/>
    </location>
</feature>
<dbReference type="PROSITE" id="PS51257">
    <property type="entry name" value="PROKAR_LIPOPROTEIN"/>
    <property type="match status" value="1"/>
</dbReference>
<protein>
    <recommendedName>
        <fullName evidence="5">Cell-wall binding lipoprotein</fullName>
    </recommendedName>
</protein>
<dbReference type="AlphaFoldDB" id="A0A3Q9BMJ0"/>
<sequence>MLKKISWLLLASTLFLTACSSEAESVQSEVQSAYATKEELVVSLNEIQTKEAQIQADFDEAIAADEELVNFKDGSASVFANIESREEALESVQSAVTSLQEEAEKLQGFEEETLPIEAIHAFAATINEINSIVTDYAASYEEQLEQEKQIFESFGSEEADFDTLYDGVETLNGTSDANLSQIQPLIDLLAAFDTQETELVSELTALQEQ</sequence>
<evidence type="ECO:0000256" key="2">
    <source>
        <dbReference type="SAM" id="SignalP"/>
    </source>
</evidence>
<evidence type="ECO:0000313" key="3">
    <source>
        <dbReference type="EMBL" id="AZP05423.1"/>
    </source>
</evidence>
<proteinExistence type="predicted"/>
<feature type="chain" id="PRO_5018585464" description="Cell-wall binding lipoprotein" evidence="2">
    <location>
        <begin position="24"/>
        <end position="209"/>
    </location>
</feature>
<reference evidence="4" key="1">
    <citation type="submission" date="2018-12" db="EMBL/GenBank/DDBJ databases">
        <title>Complete genome sequencing of Jeotgalibaca sp. H21T32.</title>
        <authorList>
            <person name="Bae J.-W."/>
            <person name="Lee S.-Y."/>
        </authorList>
    </citation>
    <scope>NUCLEOTIDE SEQUENCE [LARGE SCALE GENOMIC DNA]</scope>
    <source>
        <strain evidence="4">H21T32</strain>
    </source>
</reference>
<dbReference type="OrthoDB" id="2156400at2"/>
<evidence type="ECO:0008006" key="5">
    <source>
        <dbReference type="Google" id="ProtNLM"/>
    </source>
</evidence>